<proteinExistence type="predicted"/>
<evidence type="ECO:0000313" key="2">
    <source>
        <dbReference type="EMBL" id="CEK09614.1"/>
    </source>
</evidence>
<keyword evidence="3" id="KW-1185">Reference proteome</keyword>
<sequence>MDIRDYCQDFTLYLQSVFMLFVHLSSASACAVYTGLPDTSAIPLL</sequence>
<protein>
    <submittedName>
        <fullName evidence="2">Uncharacterized protein</fullName>
    </submittedName>
</protein>
<dbReference type="PROSITE" id="PS51257">
    <property type="entry name" value="PROKAR_LIPOPROTEIN"/>
    <property type="match status" value="1"/>
</dbReference>
<dbReference type="KEGG" id="lha:LHA_0519"/>
<dbReference type="EMBL" id="LN681225">
    <property type="protein sequence ID" value="CEK09614.1"/>
    <property type="molecule type" value="Genomic_DNA"/>
</dbReference>
<accession>A0A0A8USA6</accession>
<feature type="transmembrane region" description="Helical" evidence="1">
    <location>
        <begin position="12"/>
        <end position="36"/>
    </location>
</feature>
<organism evidence="2 3">
    <name type="scientific">Legionella hackeliae</name>
    <dbReference type="NCBI Taxonomy" id="449"/>
    <lineage>
        <taxon>Bacteria</taxon>
        <taxon>Pseudomonadati</taxon>
        <taxon>Pseudomonadota</taxon>
        <taxon>Gammaproteobacteria</taxon>
        <taxon>Legionellales</taxon>
        <taxon>Legionellaceae</taxon>
        <taxon>Legionella</taxon>
    </lineage>
</organism>
<keyword evidence="1" id="KW-0472">Membrane</keyword>
<reference evidence="3" key="1">
    <citation type="submission" date="2014-09" db="EMBL/GenBank/DDBJ databases">
        <authorList>
            <person name="Gomez-Valero L."/>
        </authorList>
    </citation>
    <scope>NUCLEOTIDE SEQUENCE [LARGE SCALE GENOMIC DNA]</scope>
    <source>
        <strain evidence="3">ATCC35250</strain>
    </source>
</reference>
<dbReference type="Proteomes" id="UP000032803">
    <property type="component" value="Chromosome I"/>
</dbReference>
<evidence type="ECO:0000256" key="1">
    <source>
        <dbReference type="SAM" id="Phobius"/>
    </source>
</evidence>
<dbReference type="AlphaFoldDB" id="A0A0A8USA6"/>
<keyword evidence="1" id="KW-0812">Transmembrane</keyword>
<dbReference type="HOGENOM" id="CLU_3201501_0_0_6"/>
<gene>
    <name evidence="2" type="ORF">LHA_0519</name>
</gene>
<evidence type="ECO:0000313" key="3">
    <source>
        <dbReference type="Proteomes" id="UP000032803"/>
    </source>
</evidence>
<name>A0A0A8USA6_LEGHA</name>
<keyword evidence="1" id="KW-1133">Transmembrane helix</keyword>